<proteinExistence type="predicted"/>
<keyword evidence="1" id="KW-1133">Transmembrane helix</keyword>
<organism evidence="2 3">
    <name type="scientific">Chenggangzhangella methanolivorans</name>
    <dbReference type="NCBI Taxonomy" id="1437009"/>
    <lineage>
        <taxon>Bacteria</taxon>
        <taxon>Pseudomonadati</taxon>
        <taxon>Pseudomonadota</taxon>
        <taxon>Alphaproteobacteria</taxon>
        <taxon>Hyphomicrobiales</taxon>
        <taxon>Methylopilaceae</taxon>
        <taxon>Chenggangzhangella</taxon>
    </lineage>
</organism>
<keyword evidence="1" id="KW-0472">Membrane</keyword>
<dbReference type="RefSeq" id="WP_261402080.1">
    <property type="nucleotide sequence ID" value="NZ_CP081869.1"/>
</dbReference>
<dbReference type="KEGG" id="cmet:K6K41_19630"/>
<evidence type="ECO:0000313" key="3">
    <source>
        <dbReference type="Proteomes" id="UP000825701"/>
    </source>
</evidence>
<sequence length="121" mass="12492">MIDRSEAKSSLLGRLFARLTIALCLTFFGYAGAVEKGHAAHVGPGSAIALAITGEAGDQHAGDVDASGDRIDHGCHGCAAMPQPTPHGAAALVAFGERLNWFSAPSEHGREPLIDLPPPRA</sequence>
<dbReference type="AlphaFoldDB" id="A0A9E6R6W1"/>
<gene>
    <name evidence="2" type="ORF">K6K41_19630</name>
</gene>
<evidence type="ECO:0000256" key="1">
    <source>
        <dbReference type="SAM" id="Phobius"/>
    </source>
</evidence>
<evidence type="ECO:0008006" key="4">
    <source>
        <dbReference type="Google" id="ProtNLM"/>
    </source>
</evidence>
<reference evidence="2" key="1">
    <citation type="submission" date="2021-08" db="EMBL/GenBank/DDBJ databases">
        <authorList>
            <person name="Zhang H."/>
            <person name="Xu M."/>
            <person name="Yu Z."/>
            <person name="Yang L."/>
            <person name="Cai Y."/>
        </authorList>
    </citation>
    <scope>NUCLEOTIDE SEQUENCE</scope>
    <source>
        <strain evidence="2">CHL1</strain>
    </source>
</reference>
<accession>A0A9E6R6W1</accession>
<dbReference type="EMBL" id="CP081869">
    <property type="protein sequence ID" value="QZN99053.1"/>
    <property type="molecule type" value="Genomic_DNA"/>
</dbReference>
<keyword evidence="3" id="KW-1185">Reference proteome</keyword>
<evidence type="ECO:0000313" key="2">
    <source>
        <dbReference type="EMBL" id="QZN99053.1"/>
    </source>
</evidence>
<dbReference type="Proteomes" id="UP000825701">
    <property type="component" value="Chromosome"/>
</dbReference>
<protein>
    <recommendedName>
        <fullName evidence="4">DUF2946 domain-containing protein</fullName>
    </recommendedName>
</protein>
<keyword evidence="1" id="KW-0812">Transmembrane</keyword>
<feature type="transmembrane region" description="Helical" evidence="1">
    <location>
        <begin position="12"/>
        <end position="31"/>
    </location>
</feature>
<name>A0A9E6R6W1_9HYPH</name>